<reference evidence="1 2" key="1">
    <citation type="submission" date="2018-11" db="EMBL/GenBank/DDBJ databases">
        <authorList>
            <consortium name="Pathogen Informatics"/>
        </authorList>
    </citation>
    <scope>NUCLEOTIDE SEQUENCE [LARGE SCALE GENOMIC DNA]</scope>
    <source>
        <strain evidence="1 2">Zambia</strain>
    </source>
</reference>
<sequence>MLFQTFLVMILITVPYLWTIIMMITIMINTILHYLQNLISS</sequence>
<proteinExistence type="predicted"/>
<accession>A0A183MDV2</accession>
<keyword evidence="2" id="KW-1185">Reference proteome</keyword>
<protein>
    <submittedName>
        <fullName evidence="1">Uncharacterized protein</fullName>
    </submittedName>
</protein>
<gene>
    <name evidence="1" type="ORF">SMRZ_LOCUS14227</name>
</gene>
<dbReference type="AlphaFoldDB" id="A0A183MDV2"/>
<evidence type="ECO:0000313" key="1">
    <source>
        <dbReference type="EMBL" id="VDP11574.1"/>
    </source>
</evidence>
<dbReference type="EMBL" id="UZAI01013598">
    <property type="protein sequence ID" value="VDP11574.1"/>
    <property type="molecule type" value="Genomic_DNA"/>
</dbReference>
<organism evidence="1 2">
    <name type="scientific">Schistosoma margrebowiei</name>
    <dbReference type="NCBI Taxonomy" id="48269"/>
    <lineage>
        <taxon>Eukaryota</taxon>
        <taxon>Metazoa</taxon>
        <taxon>Spiralia</taxon>
        <taxon>Lophotrochozoa</taxon>
        <taxon>Platyhelminthes</taxon>
        <taxon>Trematoda</taxon>
        <taxon>Digenea</taxon>
        <taxon>Strigeidida</taxon>
        <taxon>Schistosomatoidea</taxon>
        <taxon>Schistosomatidae</taxon>
        <taxon>Schistosoma</taxon>
    </lineage>
</organism>
<name>A0A183MDV2_9TREM</name>
<evidence type="ECO:0000313" key="2">
    <source>
        <dbReference type="Proteomes" id="UP000277204"/>
    </source>
</evidence>
<dbReference type="Proteomes" id="UP000277204">
    <property type="component" value="Unassembled WGS sequence"/>
</dbReference>